<dbReference type="AlphaFoldDB" id="A0A2V4NXB7"/>
<evidence type="ECO:0000313" key="3">
    <source>
        <dbReference type="Proteomes" id="UP000248039"/>
    </source>
</evidence>
<dbReference type="Pfam" id="PF19054">
    <property type="entry name" value="DUF5753"/>
    <property type="match status" value="1"/>
</dbReference>
<dbReference type="RefSeq" id="WP_110668474.1">
    <property type="nucleotide sequence ID" value="NZ_PYBW01000036.1"/>
</dbReference>
<feature type="domain" description="HTH cro/C1-type" evidence="1">
    <location>
        <begin position="40"/>
        <end position="96"/>
    </location>
</feature>
<dbReference type="Gene3D" id="1.10.260.40">
    <property type="entry name" value="lambda repressor-like DNA-binding domains"/>
    <property type="match status" value="1"/>
</dbReference>
<dbReference type="SMART" id="SM00530">
    <property type="entry name" value="HTH_XRE"/>
    <property type="match status" value="1"/>
</dbReference>
<dbReference type="InterPro" id="IPR043917">
    <property type="entry name" value="DUF5753"/>
</dbReference>
<dbReference type="InterPro" id="IPR010982">
    <property type="entry name" value="Lambda_DNA-bd_dom_sf"/>
</dbReference>
<dbReference type="PROSITE" id="PS50943">
    <property type="entry name" value="HTH_CROC1"/>
    <property type="match status" value="1"/>
</dbReference>
<comment type="caution">
    <text evidence="2">The sequence shown here is derived from an EMBL/GenBank/DDBJ whole genome shotgun (WGS) entry which is preliminary data.</text>
</comment>
<proteinExistence type="predicted"/>
<dbReference type="OrthoDB" id="2897536at2"/>
<dbReference type="Proteomes" id="UP000248039">
    <property type="component" value="Unassembled WGS sequence"/>
</dbReference>
<gene>
    <name evidence="2" type="ORF">C7C46_11505</name>
</gene>
<keyword evidence="3" id="KW-1185">Reference proteome</keyword>
<reference evidence="2 3" key="1">
    <citation type="submission" date="2018-03" db="EMBL/GenBank/DDBJ databases">
        <title>Bioinformatic expansion and discovery of thiopeptide antibiotics.</title>
        <authorList>
            <person name="Schwalen C.J."/>
            <person name="Hudson G.A."/>
            <person name="Mitchell D.A."/>
        </authorList>
    </citation>
    <scope>NUCLEOTIDE SEQUENCE [LARGE SCALE GENOMIC DNA]</scope>
    <source>
        <strain evidence="2 3">ATCC 21389</strain>
    </source>
</reference>
<organism evidence="2 3">
    <name type="scientific">Streptomyces tateyamensis</name>
    <dbReference type="NCBI Taxonomy" id="565073"/>
    <lineage>
        <taxon>Bacteria</taxon>
        <taxon>Bacillati</taxon>
        <taxon>Actinomycetota</taxon>
        <taxon>Actinomycetes</taxon>
        <taxon>Kitasatosporales</taxon>
        <taxon>Streptomycetaceae</taxon>
        <taxon>Streptomyces</taxon>
    </lineage>
</organism>
<dbReference type="CDD" id="cd00093">
    <property type="entry name" value="HTH_XRE"/>
    <property type="match status" value="1"/>
</dbReference>
<dbReference type="InterPro" id="IPR001387">
    <property type="entry name" value="Cro/C1-type_HTH"/>
</dbReference>
<dbReference type="EMBL" id="PYBW01000036">
    <property type="protein sequence ID" value="PYC81338.1"/>
    <property type="molecule type" value="Genomic_DNA"/>
</dbReference>
<evidence type="ECO:0000259" key="1">
    <source>
        <dbReference type="PROSITE" id="PS50943"/>
    </source>
</evidence>
<dbReference type="Pfam" id="PF13560">
    <property type="entry name" value="HTH_31"/>
    <property type="match status" value="1"/>
</dbReference>
<evidence type="ECO:0000313" key="2">
    <source>
        <dbReference type="EMBL" id="PYC81338.1"/>
    </source>
</evidence>
<accession>A0A2V4NXB7</accession>
<dbReference type="SUPFAM" id="SSF47413">
    <property type="entry name" value="lambda repressor-like DNA-binding domains"/>
    <property type="match status" value="1"/>
</dbReference>
<protein>
    <submittedName>
        <fullName evidence="2">Transcriptional regulator</fullName>
    </submittedName>
</protein>
<sequence length="299" mass="32884">MGLDRTGPCPGKLGVELTGKEQERELEPVVSPLQVIGAVLRFYREKRGKTQDQVGAEISFGGSLISKVESGARKPSEEMADLCDGALDTGGAVGFLVRYLTRELGSVFQAGFLEYMEQEAEAVQIRLFQPGLIPGLLQTRAYASALLNTGTDVFAEAADTADERLAERMKRAELLTADDPPYVWAVIDEVSLRRRIGSDQDMAAQLDYLIDIAQLPNICLQVASLELGTRNSLFSPVTVLTMRDGSLLGYTEGYHMGLLERDHAKVERWLRAYTLLQVEAPSASASIEILRNIRQELYG</sequence>
<dbReference type="GO" id="GO:0003677">
    <property type="term" value="F:DNA binding"/>
    <property type="evidence" value="ECO:0007669"/>
    <property type="project" value="InterPro"/>
</dbReference>
<name>A0A2V4NXB7_9ACTN</name>